<dbReference type="RefSeq" id="WP_323580484.1">
    <property type="nucleotide sequence ID" value="NZ_JAYGOJ010000006.1"/>
</dbReference>
<evidence type="ECO:0000313" key="3">
    <source>
        <dbReference type="Proteomes" id="UP001304847"/>
    </source>
</evidence>
<evidence type="ECO:0000256" key="1">
    <source>
        <dbReference type="SAM" id="SignalP"/>
    </source>
</evidence>
<accession>A0ABU5W3M0</accession>
<keyword evidence="1" id="KW-0732">Signal</keyword>
<dbReference type="Gene3D" id="2.60.40.10">
    <property type="entry name" value="Immunoglobulins"/>
    <property type="match status" value="1"/>
</dbReference>
<evidence type="ECO:0000313" key="2">
    <source>
        <dbReference type="EMBL" id="MEA9434707.1"/>
    </source>
</evidence>
<dbReference type="EMBL" id="JAYGOJ010000006">
    <property type="protein sequence ID" value="MEA9434707.1"/>
    <property type="molecule type" value="Genomic_DNA"/>
</dbReference>
<proteinExistence type="predicted"/>
<comment type="caution">
    <text evidence="2">The sequence shown here is derived from an EMBL/GenBank/DDBJ whole genome shotgun (WGS) entry which is preliminary data.</text>
</comment>
<evidence type="ECO:0008006" key="4">
    <source>
        <dbReference type="Google" id="ProtNLM"/>
    </source>
</evidence>
<reference evidence="2 3" key="1">
    <citation type="submission" date="2023-12" db="EMBL/GenBank/DDBJ databases">
        <title>Characterization of antibiotic resistance in Aeromonas spp. in hospital effluent.</title>
        <authorList>
            <person name="Negoseki B.R.S."/>
            <person name="Krul D."/>
            <person name="Siqueira A.C."/>
            <person name="Almeida M."/>
            <person name="Mesa D."/>
            <person name="Conte D."/>
            <person name="Dalla-Costa L.M."/>
        </authorList>
    </citation>
    <scope>NUCLEOTIDE SEQUENCE [LARGE SCALE GENOMIC DNA]</scope>
    <source>
        <strain evidence="2 3">36v</strain>
    </source>
</reference>
<dbReference type="Proteomes" id="UP001304847">
    <property type="component" value="Unassembled WGS sequence"/>
</dbReference>
<feature type="chain" id="PRO_5047298750" description="Ig-like domain-containing protein" evidence="1">
    <location>
        <begin position="23"/>
        <end position="1401"/>
    </location>
</feature>
<gene>
    <name evidence="2" type="ORF">VCX44_02480</name>
</gene>
<keyword evidence="3" id="KW-1185">Reference proteome</keyword>
<feature type="signal peptide" evidence="1">
    <location>
        <begin position="1"/>
        <end position="22"/>
    </location>
</feature>
<sequence>MKMNKTKIAVVVSAVLAQPAFAASMTVTGEINTTTPTVQVTPKGTLYEGVKESEIKLSSNNEGCRVVYKESALETLQPGVLGCYLVIDPADLPVGIEFDPGQARLIGTTAQSGQKAVPYKLFYKSGSAGTPEEVGSGVLPFLITPTLPPVITNIFGRFDEPVWDLGKEPSVHRRSTSGQLKFMVEPRPFDQRIVISDFSNCVVKEGEDNCVAVNNSMQNILGESETGNKPMLVSANSTNNYFAPVNDQVALSWDFRPPLVGANVQGNTESPLQTIETTEGVQDVPYSTIAVIVNSPHNDQTKSWWHPATLKMVLTPDPKSPRKIYLSYKSRQLLSVAGTTHDNTTVAATPVGKYIVTGPQQFRYNFDMNTIKDGDFLVKMEVTDQYGNTSTSDARPIRLDRYGPQVGLYGPDLSAVADGEVVFFPERLTVASYNGYTGGVVETKATLGGVELPLSPTDTEGVFTVGKTDLSALTSGESYPLIVTAKDKADRVTTKTYQVRYAATALSLSPTPANPVQFVQRVSVKVDNTGYNCPINYTQEQAAEMAATYNKIACYAEWDLPPGMEATVSVLGKVVLEGFVDDTVGRIGYTLHAVSPEGYVMEVTKGSVDLKPTPATEPVISFQGRRKQGDDGLMIDIHGGVAGSAIVNSSPGDLDLTVNIPGVGETTNSIRMRPRPTGGDSKTSAIIKVPKGDIWTVYPVEIKAKYSRTNELSATKEGKVYIVPSKNLKINMSGMDRESVDNETSTISSSIGEFDSKTKQINYRQNEHGEWNMRLMQVVTSYKNGNQSKTFVPLTDIKKTDAEGKVDLVFDPSKAEGRSITYVTEGEVISPFAPFKLKIVSAKRHLNLIKGVGVDGTPNVTEIVDQVPMKATIKVKPDSEQDKDALGEVEWQIRSGDSGAWVPAPDATGRLSYVFTTEEPGKWQVRAILHNRLTNVTNPTDITTLVAYAKPDIQLVQKKIVLKGQPIPLEVTGSHGAEIDDALNVQWSTDGKHWEDGDRETEMMVAPDSKYLYARAEFANSQSEAEASSWVTTKIMPKVLTPAQVRASVTGPDKVEINKPFTLTGSYKNDYQLVEGVKYQEEWVLPDGSVRSGHDVVYTPTEDGKTLPFTYRVWLDGYKETTVKEVVKEVDTWAYYFPTFYSGQRQYFKLAPTTIEVRNTTKLPSFPGVVYDIKVTHGEGVTDVSFDKEKGRYVGTINEPGIHSVFITLSDNRGNSETQEHLFAVDESEPMQAKITPSYSNQFMRAPLSVNMSSSIQLDHPSDNLKEFSWVLDGVLVKDTMRRQLFANLPEGDHTIEFKALSDFGQRALVRHDFTVLKNKPAECDLQQSDTTTSWRVKMSCVDTDGRIVAYRWKIDGQTIGNTSYAISLTKALNPGSHEIEAVAIDDSGDETKESTTLTGQ</sequence>
<dbReference type="InterPro" id="IPR013783">
    <property type="entry name" value="Ig-like_fold"/>
</dbReference>
<protein>
    <recommendedName>
        <fullName evidence="4">Ig-like domain-containing protein</fullName>
    </recommendedName>
</protein>
<name>A0ABU5W3M0_AERCA</name>
<organism evidence="2 3">
    <name type="scientific">Aeromonas caviae</name>
    <name type="common">Aeromonas punctata</name>
    <dbReference type="NCBI Taxonomy" id="648"/>
    <lineage>
        <taxon>Bacteria</taxon>
        <taxon>Pseudomonadati</taxon>
        <taxon>Pseudomonadota</taxon>
        <taxon>Gammaproteobacteria</taxon>
        <taxon>Aeromonadales</taxon>
        <taxon>Aeromonadaceae</taxon>
        <taxon>Aeromonas</taxon>
    </lineage>
</organism>